<sequence>MKPIIRLGYIDLSFHAASAALVQRVLERHGYEVQVSAAPHEDMFRRYGAGAVDMLASAWLPASHGDYLAPYAAQTRTLGVLYRPYCIWGVPDYVPVDAVQSVADLLRPEVATRMTRLIQGINPGAGISRFSRAIIQKYALDRLGYHFENGTQADCFVHYEQAHARREWCVVPLWHPQFLHHSHCIRPLDEPLGLLGGQDDATLIVSEPFARDMPVALLDELNRLSPGNAVISELDHLICRGGMSALQAADAWLARSAAL</sequence>
<reference evidence="2 3" key="1">
    <citation type="submission" date="2021-02" db="EMBL/GenBank/DDBJ databases">
        <title>Whole genome sequencing of Pseudomonas alcaliphila strain SM2.</title>
        <authorList>
            <person name="Alshamsi M.S."/>
            <person name="Sudalaimuthuasari N."/>
            <person name="Kundu B."/>
            <person name="AlMaskari R.S."/>
            <person name="Elmahi Y."/>
            <person name="Mundra S."/>
            <person name="Chandran S."/>
            <person name="Malik S."/>
            <person name="Hazzouri K.M."/>
            <person name="Amiri K.M.A."/>
        </authorList>
    </citation>
    <scope>NUCLEOTIDE SEQUENCE [LARGE SCALE GENOMIC DNA]</scope>
    <source>
        <strain evidence="2 3">SM2</strain>
    </source>
</reference>
<gene>
    <name evidence="2" type="ORF">JWV26_11790</name>
</gene>
<evidence type="ECO:0000313" key="3">
    <source>
        <dbReference type="Proteomes" id="UP000663658"/>
    </source>
</evidence>
<accession>A0ABD7E2Q1</accession>
<organism evidence="2 3">
    <name type="scientific">Ectopseudomonas toyotomiensis</name>
    <dbReference type="NCBI Taxonomy" id="554344"/>
    <lineage>
        <taxon>Bacteria</taxon>
        <taxon>Pseudomonadati</taxon>
        <taxon>Pseudomonadota</taxon>
        <taxon>Gammaproteobacteria</taxon>
        <taxon>Pseudomonadales</taxon>
        <taxon>Pseudomonadaceae</taxon>
        <taxon>Ectopseudomonas</taxon>
    </lineage>
</organism>
<dbReference type="RefSeq" id="WP_206419136.1">
    <property type="nucleotide sequence ID" value="NZ_CP070505.1"/>
</dbReference>
<evidence type="ECO:0000313" key="2">
    <source>
        <dbReference type="EMBL" id="QSL94998.1"/>
    </source>
</evidence>
<dbReference type="EMBL" id="CP070505">
    <property type="protein sequence ID" value="QSL94998.1"/>
    <property type="molecule type" value="Genomic_DNA"/>
</dbReference>
<dbReference type="Pfam" id="PF04069">
    <property type="entry name" value="OpuAC"/>
    <property type="match status" value="1"/>
</dbReference>
<proteinExistence type="predicted"/>
<dbReference type="Proteomes" id="UP000663658">
    <property type="component" value="Chromosome"/>
</dbReference>
<dbReference type="Gene3D" id="3.40.190.100">
    <property type="entry name" value="Glycine betaine-binding periplasmic protein, domain 2"/>
    <property type="match status" value="1"/>
</dbReference>
<dbReference type="SUPFAM" id="SSF53850">
    <property type="entry name" value="Periplasmic binding protein-like II"/>
    <property type="match status" value="1"/>
</dbReference>
<dbReference type="AlphaFoldDB" id="A0ABD7E2Q1"/>
<dbReference type="InterPro" id="IPR007210">
    <property type="entry name" value="ABC_Gly_betaine_transp_sub-bd"/>
</dbReference>
<evidence type="ECO:0000259" key="1">
    <source>
        <dbReference type="Pfam" id="PF04069"/>
    </source>
</evidence>
<protein>
    <submittedName>
        <fullName evidence="2">Glycine betaine ABC transporter substrate-binding protein</fullName>
    </submittedName>
</protein>
<dbReference type="Gene3D" id="3.10.105.10">
    <property type="entry name" value="Dipeptide-binding Protein, Domain 3"/>
    <property type="match status" value="1"/>
</dbReference>
<dbReference type="KEGG" id="pty:JWV26_11790"/>
<name>A0ABD7E2Q1_9GAMM</name>
<feature type="domain" description="ABC-type glycine betaine transport system substrate-binding" evidence="1">
    <location>
        <begin position="5"/>
        <end position="254"/>
    </location>
</feature>